<evidence type="ECO:0000256" key="6">
    <source>
        <dbReference type="ARBA" id="ARBA00023242"/>
    </source>
</evidence>
<keyword evidence="4" id="KW-0158">Chromosome</keyword>
<evidence type="ECO:0000313" key="10">
    <source>
        <dbReference type="Proteomes" id="UP000696485"/>
    </source>
</evidence>
<keyword evidence="5 8" id="KW-0175">Coiled coil</keyword>
<comment type="subcellular location">
    <subcellularLocation>
        <location evidence="2">Chromosome</location>
        <location evidence="2">Centromere</location>
    </subcellularLocation>
    <subcellularLocation>
        <location evidence="1">Nucleus</location>
    </subcellularLocation>
</comment>
<keyword evidence="10" id="KW-1185">Reference proteome</keyword>
<evidence type="ECO:0000256" key="2">
    <source>
        <dbReference type="ARBA" id="ARBA00004584"/>
    </source>
</evidence>
<dbReference type="Pfam" id="PF11802">
    <property type="entry name" value="CENP-K"/>
    <property type="match status" value="1"/>
</dbReference>
<evidence type="ECO:0000256" key="7">
    <source>
        <dbReference type="ARBA" id="ARBA00023328"/>
    </source>
</evidence>
<keyword evidence="7" id="KW-0137">Centromere</keyword>
<evidence type="ECO:0000313" key="9">
    <source>
        <dbReference type="EMBL" id="KAF9336961.1"/>
    </source>
</evidence>
<dbReference type="PANTHER" id="PTHR14401:SF6">
    <property type="entry name" value="CENTROMERE PROTEIN K"/>
    <property type="match status" value="1"/>
</dbReference>
<dbReference type="PANTHER" id="PTHR14401">
    <property type="entry name" value="CENTROMERE PROTEIN K"/>
    <property type="match status" value="1"/>
</dbReference>
<reference evidence="9" key="1">
    <citation type="journal article" date="2020" name="Fungal Divers.">
        <title>Resolving the Mortierellaceae phylogeny through synthesis of multi-gene phylogenetics and phylogenomics.</title>
        <authorList>
            <person name="Vandepol N."/>
            <person name="Liber J."/>
            <person name="Desiro A."/>
            <person name="Na H."/>
            <person name="Kennedy M."/>
            <person name="Barry K."/>
            <person name="Grigoriev I.V."/>
            <person name="Miller A.N."/>
            <person name="O'Donnell K."/>
            <person name="Stajich J.E."/>
            <person name="Bonito G."/>
        </authorList>
    </citation>
    <scope>NUCLEOTIDE SEQUENCE</scope>
    <source>
        <strain evidence="9">NVP1</strain>
    </source>
</reference>
<dbReference type="GO" id="GO:0000775">
    <property type="term" value="C:chromosome, centromeric region"/>
    <property type="evidence" value="ECO:0007669"/>
    <property type="project" value="UniProtKB-SubCell"/>
</dbReference>
<sequence length="156" mass="17814">MERRRLQYHVQRLKASKETVFDELPEVTRLRINQSVQDSIHGYEIGTPLLKAELEDTTQELAAENQTLKESLEIKEALNARLADLAKAVEKGTTVFQLKTILEDIMNLSVSSPGDPYLVLERGSYYPPHIEQLINAGIAVRHPRDAQRLRLVDFYS</sequence>
<dbReference type="EMBL" id="JAAAUY010000041">
    <property type="protein sequence ID" value="KAF9336961.1"/>
    <property type="molecule type" value="Genomic_DNA"/>
</dbReference>
<dbReference type="GO" id="GO:0000070">
    <property type="term" value="P:mitotic sister chromatid segregation"/>
    <property type="evidence" value="ECO:0007669"/>
    <property type="project" value="TreeGrafter"/>
</dbReference>
<accession>A0A9P5VQL2</accession>
<feature type="coiled-coil region" evidence="8">
    <location>
        <begin position="51"/>
        <end position="88"/>
    </location>
</feature>
<dbReference type="GO" id="GO:0051382">
    <property type="term" value="P:kinetochore assembly"/>
    <property type="evidence" value="ECO:0007669"/>
    <property type="project" value="InterPro"/>
</dbReference>
<organism evidence="9 10">
    <name type="scientific">Podila minutissima</name>
    <dbReference type="NCBI Taxonomy" id="64525"/>
    <lineage>
        <taxon>Eukaryota</taxon>
        <taxon>Fungi</taxon>
        <taxon>Fungi incertae sedis</taxon>
        <taxon>Mucoromycota</taxon>
        <taxon>Mortierellomycotina</taxon>
        <taxon>Mortierellomycetes</taxon>
        <taxon>Mortierellales</taxon>
        <taxon>Mortierellaceae</taxon>
        <taxon>Podila</taxon>
    </lineage>
</organism>
<dbReference type="InterPro" id="IPR020993">
    <property type="entry name" value="Centromere_CenpK"/>
</dbReference>
<protein>
    <submittedName>
        <fullName evidence="9">Uncharacterized protein</fullName>
    </submittedName>
</protein>
<dbReference type="AlphaFoldDB" id="A0A9P5VQL2"/>
<evidence type="ECO:0000256" key="4">
    <source>
        <dbReference type="ARBA" id="ARBA00022454"/>
    </source>
</evidence>
<dbReference type="Proteomes" id="UP000696485">
    <property type="component" value="Unassembled WGS sequence"/>
</dbReference>
<dbReference type="GO" id="GO:0005634">
    <property type="term" value="C:nucleus"/>
    <property type="evidence" value="ECO:0007669"/>
    <property type="project" value="UniProtKB-SubCell"/>
</dbReference>
<gene>
    <name evidence="9" type="ORF">BG006_006776</name>
</gene>
<proteinExistence type="inferred from homology"/>
<comment type="similarity">
    <text evidence="3">Belongs to the CENP-K/MCM22 family.</text>
</comment>
<keyword evidence="6" id="KW-0539">Nucleus</keyword>
<evidence type="ECO:0000256" key="8">
    <source>
        <dbReference type="SAM" id="Coils"/>
    </source>
</evidence>
<evidence type="ECO:0000256" key="1">
    <source>
        <dbReference type="ARBA" id="ARBA00004123"/>
    </source>
</evidence>
<comment type="caution">
    <text evidence="9">The sequence shown here is derived from an EMBL/GenBank/DDBJ whole genome shotgun (WGS) entry which is preliminary data.</text>
</comment>
<evidence type="ECO:0000256" key="5">
    <source>
        <dbReference type="ARBA" id="ARBA00023054"/>
    </source>
</evidence>
<name>A0A9P5VQL2_9FUNG</name>
<evidence type="ECO:0000256" key="3">
    <source>
        <dbReference type="ARBA" id="ARBA00005795"/>
    </source>
</evidence>